<organism evidence="4 5">
    <name type="scientific">Desmophyllum pertusum</name>
    <dbReference type="NCBI Taxonomy" id="174260"/>
    <lineage>
        <taxon>Eukaryota</taxon>
        <taxon>Metazoa</taxon>
        <taxon>Cnidaria</taxon>
        <taxon>Anthozoa</taxon>
        <taxon>Hexacorallia</taxon>
        <taxon>Scleractinia</taxon>
        <taxon>Caryophylliina</taxon>
        <taxon>Caryophylliidae</taxon>
        <taxon>Desmophyllum</taxon>
    </lineage>
</organism>
<reference evidence="4" key="1">
    <citation type="submission" date="2023-01" db="EMBL/GenBank/DDBJ databases">
        <title>Genome assembly of the deep-sea coral Lophelia pertusa.</title>
        <authorList>
            <person name="Herrera S."/>
            <person name="Cordes E."/>
        </authorList>
    </citation>
    <scope>NUCLEOTIDE SEQUENCE</scope>
    <source>
        <strain evidence="4">USNM1676648</strain>
        <tissue evidence="4">Polyp</tissue>
    </source>
</reference>
<feature type="transmembrane region" description="Helical" evidence="2">
    <location>
        <begin position="126"/>
        <end position="151"/>
    </location>
</feature>
<evidence type="ECO:0000256" key="2">
    <source>
        <dbReference type="SAM" id="Phobius"/>
    </source>
</evidence>
<protein>
    <recommendedName>
        <fullName evidence="3">Major facilitator superfamily (MFS) profile domain-containing protein</fullName>
    </recommendedName>
</protein>
<proteinExistence type="predicted"/>
<evidence type="ECO:0000313" key="4">
    <source>
        <dbReference type="EMBL" id="KAJ7335988.1"/>
    </source>
</evidence>
<accession>A0A9X0CFK8</accession>
<dbReference type="AlphaFoldDB" id="A0A9X0CFK8"/>
<gene>
    <name evidence="4" type="ORF">OS493_013354</name>
</gene>
<keyword evidence="5" id="KW-1185">Reference proteome</keyword>
<dbReference type="GO" id="GO:0016020">
    <property type="term" value="C:membrane"/>
    <property type="evidence" value="ECO:0007669"/>
    <property type="project" value="UniProtKB-SubCell"/>
</dbReference>
<dbReference type="InterPro" id="IPR011701">
    <property type="entry name" value="MFS"/>
</dbReference>
<dbReference type="SUPFAM" id="SSF103473">
    <property type="entry name" value="MFS general substrate transporter"/>
    <property type="match status" value="1"/>
</dbReference>
<evidence type="ECO:0000259" key="3">
    <source>
        <dbReference type="PROSITE" id="PS50850"/>
    </source>
</evidence>
<feature type="transmembrane region" description="Helical" evidence="2">
    <location>
        <begin position="367"/>
        <end position="388"/>
    </location>
</feature>
<feature type="transmembrane region" description="Helical" evidence="2">
    <location>
        <begin position="75"/>
        <end position="93"/>
    </location>
</feature>
<comment type="caution">
    <text evidence="4">The sequence shown here is derived from an EMBL/GenBank/DDBJ whole genome shotgun (WGS) entry which is preliminary data.</text>
</comment>
<evidence type="ECO:0000313" key="5">
    <source>
        <dbReference type="Proteomes" id="UP001163046"/>
    </source>
</evidence>
<feature type="transmembrane region" description="Helical" evidence="2">
    <location>
        <begin position="163"/>
        <end position="185"/>
    </location>
</feature>
<dbReference type="OrthoDB" id="5952049at2759"/>
<dbReference type="InterPro" id="IPR020846">
    <property type="entry name" value="MFS_dom"/>
</dbReference>
<dbReference type="PANTHER" id="PTHR11360:SF251">
    <property type="entry name" value="MAJOR FACILITATOR SUPERFAMILY (MFS) PROFILE DOMAIN-CONTAINING PROTEIN"/>
    <property type="match status" value="1"/>
</dbReference>
<keyword evidence="2" id="KW-0812">Transmembrane</keyword>
<feature type="domain" description="Major facilitator superfamily (MFS) profile" evidence="3">
    <location>
        <begin position="35"/>
        <end position="418"/>
    </location>
</feature>
<feature type="transmembrane region" description="Helical" evidence="2">
    <location>
        <begin position="335"/>
        <end position="361"/>
    </location>
</feature>
<keyword evidence="2" id="KW-0472">Membrane</keyword>
<dbReference type="InterPro" id="IPR050327">
    <property type="entry name" value="Proton-linked_MCT"/>
</dbReference>
<keyword evidence="2" id="KW-1133">Transmembrane helix</keyword>
<dbReference type="Gene3D" id="1.20.1250.20">
    <property type="entry name" value="MFS general substrate transporter like domains"/>
    <property type="match status" value="1"/>
</dbReference>
<feature type="transmembrane region" description="Helical" evidence="2">
    <location>
        <begin position="192"/>
        <end position="211"/>
    </location>
</feature>
<feature type="transmembrane region" description="Helical" evidence="2">
    <location>
        <begin position="99"/>
        <end position="119"/>
    </location>
</feature>
<feature type="transmembrane region" description="Helical" evidence="2">
    <location>
        <begin position="303"/>
        <end position="323"/>
    </location>
</feature>
<name>A0A9X0CFK8_9CNID</name>
<dbReference type="PANTHER" id="PTHR11360">
    <property type="entry name" value="MONOCARBOXYLATE TRANSPORTER"/>
    <property type="match status" value="1"/>
</dbReference>
<dbReference type="Pfam" id="PF07690">
    <property type="entry name" value="MFS_1"/>
    <property type="match status" value="1"/>
</dbReference>
<dbReference type="GO" id="GO:0022857">
    <property type="term" value="F:transmembrane transporter activity"/>
    <property type="evidence" value="ECO:0007669"/>
    <property type="project" value="InterPro"/>
</dbReference>
<evidence type="ECO:0000256" key="1">
    <source>
        <dbReference type="ARBA" id="ARBA00004141"/>
    </source>
</evidence>
<feature type="transmembrane region" description="Helical" evidence="2">
    <location>
        <begin position="240"/>
        <end position="259"/>
    </location>
</feature>
<feature type="transmembrane region" description="Helical" evidence="2">
    <location>
        <begin position="34"/>
        <end position="63"/>
    </location>
</feature>
<dbReference type="InterPro" id="IPR036259">
    <property type="entry name" value="MFS_trans_sf"/>
</dbReference>
<comment type="subcellular location">
    <subcellularLocation>
        <location evidence="1">Membrane</location>
        <topology evidence="1">Multi-pass membrane protein</topology>
    </subcellularLocation>
</comment>
<dbReference type="PROSITE" id="PS50850">
    <property type="entry name" value="MFS"/>
    <property type="match status" value="1"/>
</dbReference>
<sequence length="418" mass="45296">MNKQAEKATSNGEKTQTQIVTCTELTSLHQDSCWSWVVCFAGVVSNVIICGFTFSFGILFPALLDEFKQGKAKTAWVGSIAMMGIGLYGPLIGRLYHRFGARIVAFSGSIICVVSLVATSQASNLCVIYVTYGALFSFGSGGIFIVTFIVVPKYFMKWRSLSLGLIAMGPGGGLFIMSPIVHALFEKYGWRGTFLSMAGIVSITCILAFVYRPIVSDSELNINQKQYEKFWDISILKHKVFVLCTLAGAVLYCAHYTPLVHMVRYLDEIGFAEVDASRLYIYSGLASLLVRPLIGGLNDISWINMLCIYSVAAAIEGFVNYPVTIGNYKCSLCSLFCGIGTYNSVTCTASACAPALGGIVADITGSYVPVFHMVGAIVMVGAAMLFAISRVKKPDTLSTKEDVTAWELLVVVEKCSVV</sequence>
<dbReference type="Proteomes" id="UP001163046">
    <property type="component" value="Unassembled WGS sequence"/>
</dbReference>
<dbReference type="EMBL" id="MU827783">
    <property type="protein sequence ID" value="KAJ7335988.1"/>
    <property type="molecule type" value="Genomic_DNA"/>
</dbReference>